<dbReference type="RefSeq" id="WP_013517367.1">
    <property type="nucleotide sequence ID" value="NZ_CP051298.1"/>
</dbReference>
<dbReference type="Gene3D" id="1.20.1440.20">
    <property type="entry name" value="LemA-like domain"/>
    <property type="match status" value="1"/>
</dbReference>
<name>A0A858ZYV9_9BURK</name>
<protein>
    <submittedName>
        <fullName evidence="1">LemA family protein</fullName>
    </submittedName>
</protein>
<sequence length="188" mass="20192">MWTTWILLALLLFWAVGAYNRLIRLRSAAMQAFGALDAHMLRWMALLGEYEASRAAPADSEGAQGAARSAEQDDAHAALWAAATQLSASLAVARARPLDADAAAALSAAAQVLDTAWQTVVREAAQTSEGVAPPALAPWVQRREQVALQSDAARRQFNDAVLLYNHAVAQFPASLLAWLFGLKKGRTL</sequence>
<evidence type="ECO:0000313" key="1">
    <source>
        <dbReference type="EMBL" id="QKD46226.1"/>
    </source>
</evidence>
<reference evidence="1 2" key="1">
    <citation type="submission" date="2020-05" db="EMBL/GenBank/DDBJ databases">
        <title>Complete genome sequence of Alicycliphilus denitrificans DP3.</title>
        <authorList>
            <person name="Chen X."/>
        </authorList>
    </citation>
    <scope>NUCLEOTIDE SEQUENCE [LARGE SCALE GENOMIC DNA]</scope>
    <source>
        <strain evidence="1 2">DP3</strain>
    </source>
</reference>
<dbReference type="InterPro" id="IPR023353">
    <property type="entry name" value="LemA-like_dom_sf"/>
</dbReference>
<dbReference type="OMA" id="QELWAHA"/>
<accession>A0A858ZYV9</accession>
<organism evidence="1 2">
    <name type="scientific">Alicycliphilus denitrificans</name>
    <dbReference type="NCBI Taxonomy" id="179636"/>
    <lineage>
        <taxon>Bacteria</taxon>
        <taxon>Pseudomonadati</taxon>
        <taxon>Pseudomonadota</taxon>
        <taxon>Betaproteobacteria</taxon>
        <taxon>Burkholderiales</taxon>
        <taxon>Comamonadaceae</taxon>
        <taxon>Alicycliphilus</taxon>
    </lineage>
</organism>
<dbReference type="SUPFAM" id="SSF140478">
    <property type="entry name" value="LemA-like"/>
    <property type="match status" value="1"/>
</dbReference>
<gene>
    <name evidence="1" type="ORF">HF896_02345</name>
</gene>
<proteinExistence type="predicted"/>
<evidence type="ECO:0000313" key="2">
    <source>
        <dbReference type="Proteomes" id="UP000500755"/>
    </source>
</evidence>
<dbReference type="Proteomes" id="UP000500755">
    <property type="component" value="Chromosome"/>
</dbReference>
<dbReference type="AlphaFoldDB" id="A0A858ZYV9"/>
<dbReference type="EMBL" id="CP051298">
    <property type="protein sequence ID" value="QKD46226.1"/>
    <property type="molecule type" value="Genomic_DNA"/>
</dbReference>